<comment type="subcellular location">
    <subcellularLocation>
        <location evidence="1 7">Cell membrane</location>
        <topology evidence="1 7">Multi-pass membrane protein</topology>
    </subcellularLocation>
</comment>
<dbReference type="PANTHER" id="PTHR30353">
    <property type="entry name" value="INNER MEMBRANE PROTEIN DEDA-RELATED"/>
    <property type="match status" value="1"/>
</dbReference>
<dbReference type="AlphaFoldDB" id="A0A1H0URQ8"/>
<keyword evidence="6 7" id="KW-0472">Membrane</keyword>
<dbReference type="STRING" id="1052260.SAMN05660199_04614"/>
<dbReference type="PANTHER" id="PTHR30353:SF0">
    <property type="entry name" value="TRANSMEMBRANE PROTEIN"/>
    <property type="match status" value="1"/>
</dbReference>
<feature type="transmembrane region" description="Helical" evidence="7">
    <location>
        <begin position="55"/>
        <end position="79"/>
    </location>
</feature>
<dbReference type="InterPro" id="IPR032818">
    <property type="entry name" value="DedA-like"/>
</dbReference>
<organism evidence="9 10">
    <name type="scientific">Klenkia soli</name>
    <dbReference type="NCBI Taxonomy" id="1052260"/>
    <lineage>
        <taxon>Bacteria</taxon>
        <taxon>Bacillati</taxon>
        <taxon>Actinomycetota</taxon>
        <taxon>Actinomycetes</taxon>
        <taxon>Geodermatophilales</taxon>
        <taxon>Geodermatophilaceae</taxon>
        <taxon>Klenkia</taxon>
    </lineage>
</organism>
<evidence type="ECO:0000256" key="1">
    <source>
        <dbReference type="ARBA" id="ARBA00004651"/>
    </source>
</evidence>
<dbReference type="InterPro" id="IPR032816">
    <property type="entry name" value="VTT_dom"/>
</dbReference>
<keyword evidence="3 7" id="KW-1003">Cell membrane</keyword>
<evidence type="ECO:0000313" key="9">
    <source>
        <dbReference type="EMBL" id="SDP68658.1"/>
    </source>
</evidence>
<evidence type="ECO:0000256" key="5">
    <source>
        <dbReference type="ARBA" id="ARBA00022989"/>
    </source>
</evidence>
<protein>
    <submittedName>
        <fullName evidence="9">Membrane-associated protein</fullName>
    </submittedName>
</protein>
<reference evidence="10" key="1">
    <citation type="submission" date="2016-10" db="EMBL/GenBank/DDBJ databases">
        <authorList>
            <person name="Varghese N."/>
            <person name="Submissions S."/>
        </authorList>
    </citation>
    <scope>NUCLEOTIDE SEQUENCE [LARGE SCALE GENOMIC DNA]</scope>
    <source>
        <strain evidence="10">DSM 45843</strain>
    </source>
</reference>
<dbReference type="Pfam" id="PF09335">
    <property type="entry name" value="VTT_dom"/>
    <property type="match status" value="1"/>
</dbReference>
<dbReference type="RefSeq" id="WP_091250726.1">
    <property type="nucleotide sequence ID" value="NZ_FNIR01000022.1"/>
</dbReference>
<keyword evidence="4 7" id="KW-0812">Transmembrane</keyword>
<name>A0A1H0URQ8_9ACTN</name>
<evidence type="ECO:0000313" key="10">
    <source>
        <dbReference type="Proteomes" id="UP000199088"/>
    </source>
</evidence>
<evidence type="ECO:0000256" key="6">
    <source>
        <dbReference type="ARBA" id="ARBA00023136"/>
    </source>
</evidence>
<sequence length="203" mass="22179">MSSFLDPEHLINTFGLIGIAVILFAECGLLVGFFLPGDSLLFTAGLLVAGGVFTVPLWVLLVVLPLAAIVGNLVGYWIGRRVGPAVFNRPDSRLFKAEYVHKSQEFFDRNGNRTILLARFVPIIRTFATVMAGASLMDFRRYAVWSVIGGVLWAGGVTLLGYWLGQVAVVRDHVELFILGIVALSLVPVVIEVVRNRRSGRPA</sequence>
<evidence type="ECO:0000256" key="4">
    <source>
        <dbReference type="ARBA" id="ARBA00022692"/>
    </source>
</evidence>
<keyword evidence="10" id="KW-1185">Reference proteome</keyword>
<comment type="similarity">
    <text evidence="2 7">Belongs to the DedA family.</text>
</comment>
<dbReference type="GO" id="GO:0005886">
    <property type="term" value="C:plasma membrane"/>
    <property type="evidence" value="ECO:0007669"/>
    <property type="project" value="UniProtKB-SubCell"/>
</dbReference>
<feature type="transmembrane region" description="Helical" evidence="7">
    <location>
        <begin position="176"/>
        <end position="194"/>
    </location>
</feature>
<evidence type="ECO:0000256" key="3">
    <source>
        <dbReference type="ARBA" id="ARBA00022475"/>
    </source>
</evidence>
<proteinExistence type="inferred from homology"/>
<feature type="transmembrane region" description="Helical" evidence="7">
    <location>
        <begin position="12"/>
        <end position="35"/>
    </location>
</feature>
<dbReference type="Proteomes" id="UP000199088">
    <property type="component" value="Unassembled WGS sequence"/>
</dbReference>
<evidence type="ECO:0000256" key="7">
    <source>
        <dbReference type="RuleBase" id="RU367016"/>
    </source>
</evidence>
<dbReference type="OrthoDB" id="9813426at2"/>
<feature type="transmembrane region" description="Helical" evidence="7">
    <location>
        <begin position="142"/>
        <end position="164"/>
    </location>
</feature>
<evidence type="ECO:0000259" key="8">
    <source>
        <dbReference type="Pfam" id="PF09335"/>
    </source>
</evidence>
<accession>A0A1H0URQ8</accession>
<dbReference type="EMBL" id="FNIR01000022">
    <property type="protein sequence ID" value="SDP68658.1"/>
    <property type="molecule type" value="Genomic_DNA"/>
</dbReference>
<keyword evidence="5 7" id="KW-1133">Transmembrane helix</keyword>
<evidence type="ECO:0000256" key="2">
    <source>
        <dbReference type="ARBA" id="ARBA00010792"/>
    </source>
</evidence>
<gene>
    <name evidence="9" type="ORF">SAMN05660199_04614</name>
</gene>
<feature type="domain" description="VTT" evidence="8">
    <location>
        <begin position="46"/>
        <end position="162"/>
    </location>
</feature>